<dbReference type="PROSITE" id="PS50111">
    <property type="entry name" value="CHEMOTAXIS_TRANSDUC_2"/>
    <property type="match status" value="1"/>
</dbReference>
<reference evidence="6 7" key="1">
    <citation type="submission" date="2022-06" db="EMBL/GenBank/DDBJ databases">
        <title>New Species of the Genus Actinoplanes, ActinopZanes ferrugineus.</title>
        <authorList>
            <person name="Ding P."/>
        </authorList>
    </citation>
    <scope>NUCLEOTIDE SEQUENCE [LARGE SCALE GENOMIC DNA]</scope>
    <source>
        <strain evidence="6 7">TRM88003</strain>
    </source>
</reference>
<proteinExistence type="predicted"/>
<dbReference type="Pfam" id="PF00015">
    <property type="entry name" value="MCPsignal"/>
    <property type="match status" value="1"/>
</dbReference>
<feature type="compositionally biased region" description="Basic and acidic residues" evidence="2">
    <location>
        <begin position="19"/>
        <end position="33"/>
    </location>
</feature>
<dbReference type="PANTHER" id="PTHR24422">
    <property type="entry name" value="CHEMOTAXIS PROTEIN METHYLTRANSFERASE"/>
    <property type="match status" value="1"/>
</dbReference>
<dbReference type="InterPro" id="IPR013656">
    <property type="entry name" value="PAS_4"/>
</dbReference>
<name>A0ABT1DXJ3_9ACTN</name>
<dbReference type="PANTHER" id="PTHR24422:SF10">
    <property type="entry name" value="CHEMOTAXIS PROTEIN METHYLTRANSFERASE 2"/>
    <property type="match status" value="1"/>
</dbReference>
<dbReference type="Gene3D" id="1.10.287.950">
    <property type="entry name" value="Methyl-accepting chemotaxis protein"/>
    <property type="match status" value="1"/>
</dbReference>
<feature type="domain" description="Methyl-accepting transducer" evidence="3">
    <location>
        <begin position="518"/>
        <end position="715"/>
    </location>
</feature>
<evidence type="ECO:0000256" key="1">
    <source>
        <dbReference type="PROSITE-ProRule" id="PRU00284"/>
    </source>
</evidence>
<keyword evidence="1" id="KW-0807">Transducer</keyword>
<dbReference type="InterPro" id="IPR000014">
    <property type="entry name" value="PAS"/>
</dbReference>
<feature type="domain" description="PAC" evidence="5">
    <location>
        <begin position="347"/>
        <end position="399"/>
    </location>
</feature>
<evidence type="ECO:0000259" key="3">
    <source>
        <dbReference type="PROSITE" id="PS50111"/>
    </source>
</evidence>
<protein>
    <submittedName>
        <fullName evidence="6">PAS domain-containing methyl-accepting chemotaxis protein</fullName>
    </submittedName>
</protein>
<feature type="domain" description="PAS" evidence="4">
    <location>
        <begin position="149"/>
        <end position="203"/>
    </location>
</feature>
<feature type="domain" description="PAC" evidence="5">
    <location>
        <begin position="469"/>
        <end position="521"/>
    </location>
</feature>
<evidence type="ECO:0000259" key="5">
    <source>
        <dbReference type="PROSITE" id="PS50113"/>
    </source>
</evidence>
<dbReference type="InterPro" id="IPR013655">
    <property type="entry name" value="PAS_fold_3"/>
</dbReference>
<dbReference type="InterPro" id="IPR035965">
    <property type="entry name" value="PAS-like_dom_sf"/>
</dbReference>
<dbReference type="EMBL" id="JAMYJR010000038">
    <property type="protein sequence ID" value="MCO8275579.1"/>
    <property type="molecule type" value="Genomic_DNA"/>
</dbReference>
<keyword evidence="7" id="KW-1185">Reference proteome</keyword>
<comment type="caution">
    <text evidence="6">The sequence shown here is derived from an EMBL/GenBank/DDBJ whole genome shotgun (WGS) entry which is preliminary data.</text>
</comment>
<feature type="domain" description="PAC" evidence="5">
    <location>
        <begin position="225"/>
        <end position="277"/>
    </location>
</feature>
<dbReference type="Pfam" id="PF08447">
    <property type="entry name" value="PAS_3"/>
    <property type="match status" value="2"/>
</dbReference>
<dbReference type="NCBIfam" id="TIGR00229">
    <property type="entry name" value="sensory_box"/>
    <property type="match status" value="4"/>
</dbReference>
<dbReference type="SMART" id="SM00086">
    <property type="entry name" value="PAC"/>
    <property type="match status" value="4"/>
</dbReference>
<feature type="domain" description="PAS" evidence="4">
    <location>
        <begin position="288"/>
        <end position="326"/>
    </location>
</feature>
<dbReference type="CDD" id="cd11386">
    <property type="entry name" value="MCP_signal"/>
    <property type="match status" value="1"/>
</dbReference>
<dbReference type="Gene3D" id="3.30.450.20">
    <property type="entry name" value="PAS domain"/>
    <property type="match status" value="4"/>
</dbReference>
<sequence>MPDSKPSPSEADAEQSADETQRAAHQRAADDRGKIAALQRSQAVIEFDLTGKILDANDNFLTTVGYTREEVVGQHHRMFVPEQEARGPQYREFWEALGEGRFQAGVYTRVAKNGRKVWLRATYNPILDTDGRPVKVVKFAADITADRQRTAEFEGKIDAISRSRAMIEFDLDGTILTANQNFLDTMGYDLDEIVGQNHRMFMPPGLADRPEYAEFWKYLRRGEFKSGEFKRMAKGGREVWLLASYNAVLDADGQPVKVFKFAADITEEQHRTAEFEGKVAAINRSQAVIEFNLDGTILTANQNFLDTMGYTLDEIVGHHHRMFVDPAEASGTAYSLFWERLARGEFQGGEHKRIAKDGHDVWLQATYNPILDAEGRPAKVIKFAIDITAAKERTAEFEGKDTAISLAQAVIEFDLDGNVLAANDNFQRTMGYSERELIGQHHSMLCPADYIVSPEYRDFWHRLGAGEIHSGRFQRVGKYGREVWIRASYIPIRDLHDVVYKVVKYAYDITDQVVLEHELATKTHDMKSSVTALTAAIDEITEAATRATALADTTHQNAQEGYEDLRKSIDAIELIQKSSEQIAAIVTVIGEIASQTNLLAFNASIEAARAGEHGIGFSVVAGEVRKLAERSSAAAREITQLIHESAGRVTQGATVSNRAQSSFGQILAHVAETSDTIRRIAASTEEQQTVSHQVAELINDLVNRGSVDGHDRAAS</sequence>
<feature type="domain" description="PAS" evidence="4">
    <location>
        <begin position="405"/>
        <end position="449"/>
    </location>
</feature>
<evidence type="ECO:0000313" key="7">
    <source>
        <dbReference type="Proteomes" id="UP001523369"/>
    </source>
</evidence>
<evidence type="ECO:0000256" key="2">
    <source>
        <dbReference type="SAM" id="MobiDB-lite"/>
    </source>
</evidence>
<dbReference type="RefSeq" id="WP_253241641.1">
    <property type="nucleotide sequence ID" value="NZ_JAMYJR010000038.1"/>
</dbReference>
<dbReference type="SUPFAM" id="SSF58104">
    <property type="entry name" value="Methyl-accepting chemotaxis protein (MCP) signaling domain"/>
    <property type="match status" value="1"/>
</dbReference>
<dbReference type="SUPFAM" id="SSF55785">
    <property type="entry name" value="PYP-like sensor domain (PAS domain)"/>
    <property type="match status" value="4"/>
</dbReference>
<dbReference type="Pfam" id="PF08448">
    <property type="entry name" value="PAS_4"/>
    <property type="match status" value="2"/>
</dbReference>
<evidence type="ECO:0000259" key="4">
    <source>
        <dbReference type="PROSITE" id="PS50112"/>
    </source>
</evidence>
<organism evidence="6 7">
    <name type="scientific">Paractinoplanes aksuensis</name>
    <dbReference type="NCBI Taxonomy" id="2939490"/>
    <lineage>
        <taxon>Bacteria</taxon>
        <taxon>Bacillati</taxon>
        <taxon>Actinomycetota</taxon>
        <taxon>Actinomycetes</taxon>
        <taxon>Micromonosporales</taxon>
        <taxon>Micromonosporaceae</taxon>
        <taxon>Paractinoplanes</taxon>
    </lineage>
</organism>
<dbReference type="SMART" id="SM00091">
    <property type="entry name" value="PAS"/>
    <property type="match status" value="4"/>
</dbReference>
<dbReference type="InterPro" id="IPR001610">
    <property type="entry name" value="PAC"/>
</dbReference>
<dbReference type="PROSITE" id="PS50112">
    <property type="entry name" value="PAS"/>
    <property type="match status" value="4"/>
</dbReference>
<evidence type="ECO:0000313" key="6">
    <source>
        <dbReference type="EMBL" id="MCO8275579.1"/>
    </source>
</evidence>
<dbReference type="PRINTS" id="PR00260">
    <property type="entry name" value="CHEMTRNSDUCR"/>
</dbReference>
<dbReference type="SMART" id="SM00283">
    <property type="entry name" value="MA"/>
    <property type="match status" value="1"/>
</dbReference>
<dbReference type="InterPro" id="IPR000700">
    <property type="entry name" value="PAS-assoc_C"/>
</dbReference>
<accession>A0ABT1DXJ3</accession>
<dbReference type="Proteomes" id="UP001523369">
    <property type="component" value="Unassembled WGS sequence"/>
</dbReference>
<dbReference type="InterPro" id="IPR050903">
    <property type="entry name" value="Bact_Chemotaxis_MeTrfase"/>
</dbReference>
<gene>
    <name evidence="6" type="ORF">M1L60_33840</name>
</gene>
<feature type="region of interest" description="Disordered" evidence="2">
    <location>
        <begin position="1"/>
        <end position="33"/>
    </location>
</feature>
<feature type="domain" description="PAC" evidence="5">
    <location>
        <begin position="100"/>
        <end position="155"/>
    </location>
</feature>
<dbReference type="InterPro" id="IPR004090">
    <property type="entry name" value="Chemotax_Me-accpt_rcpt"/>
</dbReference>
<dbReference type="PROSITE" id="PS50113">
    <property type="entry name" value="PAC"/>
    <property type="match status" value="4"/>
</dbReference>
<dbReference type="InterPro" id="IPR004089">
    <property type="entry name" value="MCPsignal_dom"/>
</dbReference>
<dbReference type="CDD" id="cd00130">
    <property type="entry name" value="PAS"/>
    <property type="match status" value="4"/>
</dbReference>
<feature type="domain" description="PAS" evidence="4">
    <location>
        <begin position="44"/>
        <end position="82"/>
    </location>
</feature>